<evidence type="ECO:0000313" key="1">
    <source>
        <dbReference type="EMBL" id="CAG8487629.1"/>
    </source>
</evidence>
<accession>A0ACA9KRP0</accession>
<proteinExistence type="predicted"/>
<name>A0ACA9KRP0_9GLOM</name>
<protein>
    <submittedName>
        <fullName evidence="1">12067_t:CDS:1</fullName>
    </submittedName>
</protein>
<feature type="non-terminal residue" evidence="1">
    <location>
        <position position="1"/>
    </location>
</feature>
<dbReference type="Proteomes" id="UP000789920">
    <property type="component" value="Unassembled WGS sequence"/>
</dbReference>
<reference evidence="1" key="1">
    <citation type="submission" date="2021-06" db="EMBL/GenBank/DDBJ databases">
        <authorList>
            <person name="Kallberg Y."/>
            <person name="Tangrot J."/>
            <person name="Rosling A."/>
        </authorList>
    </citation>
    <scope>NUCLEOTIDE SEQUENCE</scope>
    <source>
        <strain evidence="1">MA461A</strain>
    </source>
</reference>
<gene>
    <name evidence="1" type="ORF">RPERSI_LOCUS1249</name>
</gene>
<sequence>VPYQGFCGHLSHVMKINIFYTVLSTHLNNFPCTIQNYNVSTEFKIIINTKRKFLSNLIIPHEILAERINLSPFTKGFRVGVSLKWDYKFLDFLWRNP</sequence>
<keyword evidence="2" id="KW-1185">Reference proteome</keyword>
<comment type="caution">
    <text evidence="1">The sequence shown here is derived from an EMBL/GenBank/DDBJ whole genome shotgun (WGS) entry which is preliminary data.</text>
</comment>
<dbReference type="EMBL" id="CAJVQC010001107">
    <property type="protein sequence ID" value="CAG8487629.1"/>
    <property type="molecule type" value="Genomic_DNA"/>
</dbReference>
<evidence type="ECO:0000313" key="2">
    <source>
        <dbReference type="Proteomes" id="UP000789920"/>
    </source>
</evidence>
<organism evidence="1 2">
    <name type="scientific">Racocetra persica</name>
    <dbReference type="NCBI Taxonomy" id="160502"/>
    <lineage>
        <taxon>Eukaryota</taxon>
        <taxon>Fungi</taxon>
        <taxon>Fungi incertae sedis</taxon>
        <taxon>Mucoromycota</taxon>
        <taxon>Glomeromycotina</taxon>
        <taxon>Glomeromycetes</taxon>
        <taxon>Diversisporales</taxon>
        <taxon>Gigasporaceae</taxon>
        <taxon>Racocetra</taxon>
    </lineage>
</organism>